<dbReference type="Proteomes" id="UP001199322">
    <property type="component" value="Unassembled WGS sequence"/>
</dbReference>
<keyword evidence="3" id="KW-1185">Reference proteome</keyword>
<sequence>MPPADLSSEFPHPETIIAVRGALSIGLQQGPDSPGGHWLHEFWAFGRARAEAEAIIQGFMESAAIRILATSHAYFGAAAT</sequence>
<proteinExistence type="predicted"/>
<dbReference type="AlphaFoldDB" id="A0A2P4RAN4"/>
<comment type="caution">
    <text evidence="2">The sequence shown here is derived from an EMBL/GenBank/DDBJ whole genome shotgun (WGS) entry which is preliminary data.</text>
</comment>
<reference evidence="1 3" key="2">
    <citation type="submission" date="2023-07" db="EMBL/GenBank/DDBJ databases">
        <authorList>
            <person name="Peeters C."/>
        </authorList>
    </citation>
    <scope>NUCLEOTIDE SEQUENCE [LARGE SCALE GENOMIC DNA]</scope>
    <source>
        <strain evidence="1 3">R-38712</strain>
    </source>
</reference>
<organism evidence="2 4">
    <name type="scientific">Ralstonia pickettii</name>
    <name type="common">Burkholderia pickettii</name>
    <dbReference type="NCBI Taxonomy" id="329"/>
    <lineage>
        <taxon>Bacteria</taxon>
        <taxon>Pseudomonadati</taxon>
        <taxon>Pseudomonadota</taxon>
        <taxon>Betaproteobacteria</taxon>
        <taxon>Burkholderiales</taxon>
        <taxon>Burkholderiaceae</taxon>
        <taxon>Ralstonia</taxon>
    </lineage>
</organism>
<dbReference type="RefSeq" id="WP_012435662.1">
    <property type="nucleotide sequence ID" value="NZ_CATWFT010000009.1"/>
</dbReference>
<evidence type="ECO:0000313" key="4">
    <source>
        <dbReference type="Proteomes" id="UP001199322"/>
    </source>
</evidence>
<name>A0A2P4RAN4_RALPI</name>
<gene>
    <name evidence="2" type="ORF">DEE74_20560</name>
    <name evidence="1" type="ORF">R38712_03124</name>
</gene>
<dbReference type="Proteomes" id="UP001189303">
    <property type="component" value="Unassembled WGS sequence"/>
</dbReference>
<evidence type="ECO:0000313" key="1">
    <source>
        <dbReference type="EMBL" id="CAJ0726661.1"/>
    </source>
</evidence>
<evidence type="ECO:0000313" key="3">
    <source>
        <dbReference type="Proteomes" id="UP001189303"/>
    </source>
</evidence>
<evidence type="ECO:0000313" key="2">
    <source>
        <dbReference type="EMBL" id="MBX3892262.1"/>
    </source>
</evidence>
<accession>A0A2P4RAN4</accession>
<dbReference type="EMBL" id="CATWFT010000009">
    <property type="protein sequence ID" value="CAJ0726661.1"/>
    <property type="molecule type" value="Genomic_DNA"/>
</dbReference>
<dbReference type="OMA" id="LNEFWQI"/>
<protein>
    <submittedName>
        <fullName evidence="2">Uncharacterized protein</fullName>
    </submittedName>
</protein>
<dbReference type="EMBL" id="QGBI01000023">
    <property type="protein sequence ID" value="MBX3892262.1"/>
    <property type="molecule type" value="Genomic_DNA"/>
</dbReference>
<reference evidence="2" key="1">
    <citation type="submission" date="2018-06" db="EMBL/GenBank/DDBJ databases">
        <authorList>
            <person name="O'Rourke A."/>
        </authorList>
    </citation>
    <scope>NUCLEOTIDE SEQUENCE</scope>
    <source>
        <strain evidence="2">132550021-3</strain>
    </source>
</reference>